<dbReference type="GO" id="GO:0000009">
    <property type="term" value="F:alpha-1,6-mannosyltransferase activity"/>
    <property type="evidence" value="ECO:0007669"/>
    <property type="project" value="InterPro"/>
</dbReference>
<comment type="similarity">
    <text evidence="1">Belongs to the glycosyltransferase 32 family.</text>
</comment>
<evidence type="ECO:0000313" key="2">
    <source>
        <dbReference type="EMBL" id="POS72688.1"/>
    </source>
</evidence>
<evidence type="ECO:0000256" key="1">
    <source>
        <dbReference type="ARBA" id="ARBA00009003"/>
    </source>
</evidence>
<keyword evidence="3" id="KW-1185">Reference proteome</keyword>
<protein>
    <recommendedName>
        <fullName evidence="4">Initiation-specific alpha-1,6-mannosyltransferase</fullName>
    </recommendedName>
</protein>
<dbReference type="GO" id="GO:0000136">
    <property type="term" value="C:mannan polymerase complex"/>
    <property type="evidence" value="ECO:0007669"/>
    <property type="project" value="TreeGrafter"/>
</dbReference>
<evidence type="ECO:0000313" key="3">
    <source>
        <dbReference type="Proteomes" id="UP000094444"/>
    </source>
</evidence>
<dbReference type="PANTHER" id="PTHR31834:SF8">
    <property type="entry name" value="TRANSFERASE, PUTATIVE (AFU_ORTHOLOGUE AFUA_6G14040)-RELATED"/>
    <property type="match status" value="1"/>
</dbReference>
<dbReference type="Pfam" id="PF04488">
    <property type="entry name" value="Gly_transf_sug"/>
    <property type="match status" value="1"/>
</dbReference>
<dbReference type="InterPro" id="IPR029044">
    <property type="entry name" value="Nucleotide-diphossugar_trans"/>
</dbReference>
<organism evidence="2 3">
    <name type="scientific">Diaporthe helianthi</name>
    <dbReference type="NCBI Taxonomy" id="158607"/>
    <lineage>
        <taxon>Eukaryota</taxon>
        <taxon>Fungi</taxon>
        <taxon>Dikarya</taxon>
        <taxon>Ascomycota</taxon>
        <taxon>Pezizomycotina</taxon>
        <taxon>Sordariomycetes</taxon>
        <taxon>Sordariomycetidae</taxon>
        <taxon>Diaporthales</taxon>
        <taxon>Diaporthaceae</taxon>
        <taxon>Diaporthe</taxon>
    </lineage>
</organism>
<dbReference type="InParanoid" id="A0A2P5HR20"/>
<name>A0A2P5HR20_DIAHE</name>
<dbReference type="OrthoDB" id="409543at2759"/>
<dbReference type="STRING" id="158607.A0A2P5HR20"/>
<dbReference type="EMBL" id="MAVT02000948">
    <property type="protein sequence ID" value="POS72688.1"/>
    <property type="molecule type" value="Genomic_DNA"/>
</dbReference>
<dbReference type="GO" id="GO:0006487">
    <property type="term" value="P:protein N-linked glycosylation"/>
    <property type="evidence" value="ECO:0007669"/>
    <property type="project" value="TreeGrafter"/>
</dbReference>
<dbReference type="InterPro" id="IPR007577">
    <property type="entry name" value="GlycoTrfase_DXD_sugar-bd_CS"/>
</dbReference>
<evidence type="ECO:0008006" key="4">
    <source>
        <dbReference type="Google" id="ProtNLM"/>
    </source>
</evidence>
<proteinExistence type="inferred from homology"/>
<comment type="caution">
    <text evidence="2">The sequence shown here is derived from an EMBL/GenBank/DDBJ whole genome shotgun (WGS) entry which is preliminary data.</text>
</comment>
<dbReference type="PANTHER" id="PTHR31834">
    <property type="entry name" value="INITIATION-SPECIFIC ALPHA-1,6-MANNOSYLTRANSFERASE"/>
    <property type="match status" value="1"/>
</dbReference>
<dbReference type="Proteomes" id="UP000094444">
    <property type="component" value="Unassembled WGS sequence"/>
</dbReference>
<gene>
    <name evidence="2" type="ORF">DHEL01_v208923</name>
</gene>
<accession>A0A2P5HR20</accession>
<sequence>MLLQVQQVSPRSKSFRTTILAASLALCFLVYQAWNHQDRIADELSEHLRIPSGYSLGSLGSLGGAGDRPEPTAEEVQPAADEGIPKKIWYKLGPKGKSPEIEEWTQSCIRQNPTYRYEFFSDPSADYWVEKTFSATRPDIVEAYLSLTVPILKADLLRYLLLYVEGGMWSDLDVSCEGIPIDQWIPEEHRNETSLLVGWEFDAGWSWEYTHEFASWTMLSKPGSPHMLMVIDDIMDSIHQSTAEANVTIAGLTMEIVGDIVDYTGPRRMTRSIVKSLGLIRGRPVERDEIENIREPVRVLDVTILPGYAFANQTNKFDEADGPIGETLLTHHYAGTWKNENGGELARRQPLRI</sequence>
<dbReference type="AlphaFoldDB" id="A0A2P5HR20"/>
<dbReference type="Gene3D" id="3.90.550.20">
    <property type="match status" value="1"/>
</dbReference>
<dbReference type="InterPro" id="IPR039367">
    <property type="entry name" value="Och1-like"/>
</dbReference>
<dbReference type="SUPFAM" id="SSF53448">
    <property type="entry name" value="Nucleotide-diphospho-sugar transferases"/>
    <property type="match status" value="1"/>
</dbReference>
<reference evidence="2" key="1">
    <citation type="submission" date="2017-09" db="EMBL/GenBank/DDBJ databases">
        <title>Polyketide synthases of a Diaporthe helianthi virulent isolate.</title>
        <authorList>
            <person name="Baroncelli R."/>
        </authorList>
    </citation>
    <scope>NUCLEOTIDE SEQUENCE [LARGE SCALE GENOMIC DNA]</scope>
    <source>
        <strain evidence="2">7/96</strain>
    </source>
</reference>